<dbReference type="Gene3D" id="2.60.120.1440">
    <property type="match status" value="1"/>
</dbReference>
<name>A0A5C5TTT1_9GAMM</name>
<dbReference type="Pfam" id="PF01476">
    <property type="entry name" value="LysM"/>
    <property type="match status" value="1"/>
</dbReference>
<evidence type="ECO:0000313" key="4">
    <source>
        <dbReference type="EMBL" id="TWT17591.1"/>
    </source>
</evidence>
<dbReference type="Proteomes" id="UP000319980">
    <property type="component" value="Unassembled WGS sequence"/>
</dbReference>
<dbReference type="Gene3D" id="3.10.350.10">
    <property type="entry name" value="LysM domain"/>
    <property type="match status" value="1"/>
</dbReference>
<dbReference type="Gene3D" id="2.60.40.10">
    <property type="entry name" value="Immunoglobulins"/>
    <property type="match status" value="2"/>
</dbReference>
<dbReference type="SUPFAM" id="SSF54106">
    <property type="entry name" value="LysM domain"/>
    <property type="match status" value="1"/>
</dbReference>
<feature type="domain" description="FecR protein" evidence="3">
    <location>
        <begin position="264"/>
        <end position="364"/>
    </location>
</feature>
<evidence type="ECO:0000259" key="3">
    <source>
        <dbReference type="Pfam" id="PF04773"/>
    </source>
</evidence>
<dbReference type="InterPro" id="IPR006860">
    <property type="entry name" value="FecR"/>
</dbReference>
<dbReference type="CDD" id="cd00118">
    <property type="entry name" value="LysM"/>
    <property type="match status" value="1"/>
</dbReference>
<evidence type="ECO:0000259" key="2">
    <source>
        <dbReference type="Pfam" id="PF01476"/>
    </source>
</evidence>
<proteinExistence type="predicted"/>
<reference evidence="4 5" key="1">
    <citation type="journal article" date="2008" name="Int. J. Syst. Evol. Microbiol.">
        <title>Luteimonas marina sp. nov., isolated from seawater.</title>
        <authorList>
            <person name="Baik K.S."/>
            <person name="Park S.C."/>
            <person name="Kim M.S."/>
            <person name="Kim E.M."/>
            <person name="Park C."/>
            <person name="Chun J."/>
            <person name="Seong C.N."/>
        </authorList>
    </citation>
    <scope>NUCLEOTIDE SEQUENCE [LARGE SCALE GENOMIC DNA]</scope>
    <source>
        <strain evidence="4 5">FR1330</strain>
    </source>
</reference>
<feature type="domain" description="LysM" evidence="2">
    <location>
        <begin position="172"/>
        <end position="215"/>
    </location>
</feature>
<dbReference type="Pfam" id="PF04773">
    <property type="entry name" value="FecR"/>
    <property type="match status" value="1"/>
</dbReference>
<dbReference type="InterPro" id="IPR036779">
    <property type="entry name" value="LysM_dom_sf"/>
</dbReference>
<evidence type="ECO:0000313" key="5">
    <source>
        <dbReference type="Proteomes" id="UP000319980"/>
    </source>
</evidence>
<sequence length="690" mass="73341">MDLTPWQPRRTVPCSRRAGMGIETPSTGLPGTIQNRVAGNVLAAAGGSGAVSARRKTCGRGRRGEVPGPACQDRGCVGRSGQPCCKRRHCSGRGRVAPAAGGREDMILYTSAPGEGRFQGEADRMARAAAQARIRRRASGQGRWARATACLALLVLLAGLSPALADGADWHYRVRPGETVWDLARAYLRDDVPWQRLQERNDIADPQRLTPGTRMAFPVDWLRVRPAKARVVAVEGEASASRRGDFSDARPVAAEMLLDAGAALRTAPGASLTLGFADGSQLQLQGDSELHLDRLRAYGRTGMVDTRLRLPRGRATSHTARSRGPASRFIVETPGLMSSVRGTAFRMASGDGGRSRSEVVEGRVDVSGGGRQVLVAAGRGTIGGDGGAPIAPVPLLAAPDLGQWPERLDRLSTPLSWPPIDAARGYRLQLSAHQDFRTLLQESVVEQPQATLRAGVEGRVFARVRAIDGHGLEGLDAVRAIEIAAQPAPPFVVAPVDGGSVAGPRPRLRWTASAGAAGYRLQVARTADFAEPLLSETGLRGSAYRAPVDLPDGEYFWRVGATDAQGRDGPDGDAVRFTLRPAEAGPELGADARNGALQVGWRASGEDGQRYRFQASRKADFATIEVDREVEGNAITLPDLRSGTWHLRVQPLDDDGYAHPFGPTQTIRLGCLPCRLLAGAGGAALLLLAL</sequence>
<dbReference type="EMBL" id="VOHK01000009">
    <property type="protein sequence ID" value="TWT17591.1"/>
    <property type="molecule type" value="Genomic_DNA"/>
</dbReference>
<dbReference type="AlphaFoldDB" id="A0A5C5TTT1"/>
<protein>
    <submittedName>
        <fullName evidence="4">LysM peptidoglycan-binding domain-containing protein</fullName>
    </submittedName>
</protein>
<dbReference type="InterPro" id="IPR018392">
    <property type="entry name" value="LysM"/>
</dbReference>
<dbReference type="PANTHER" id="PTHR38731">
    <property type="entry name" value="LIPL45-RELATED LIPOPROTEIN-RELATED"/>
    <property type="match status" value="1"/>
</dbReference>
<feature type="region of interest" description="Disordered" evidence="1">
    <location>
        <begin position="1"/>
        <end position="27"/>
    </location>
</feature>
<organism evidence="4 5">
    <name type="scientific">Luteimonas marina</name>
    <dbReference type="NCBI Taxonomy" id="488485"/>
    <lineage>
        <taxon>Bacteria</taxon>
        <taxon>Pseudomonadati</taxon>
        <taxon>Pseudomonadota</taxon>
        <taxon>Gammaproteobacteria</taxon>
        <taxon>Lysobacterales</taxon>
        <taxon>Lysobacteraceae</taxon>
        <taxon>Luteimonas</taxon>
    </lineage>
</organism>
<accession>A0A5C5TTT1</accession>
<dbReference type="InterPro" id="IPR013783">
    <property type="entry name" value="Ig-like_fold"/>
</dbReference>
<keyword evidence="5" id="KW-1185">Reference proteome</keyword>
<evidence type="ECO:0000256" key="1">
    <source>
        <dbReference type="SAM" id="MobiDB-lite"/>
    </source>
</evidence>
<comment type="caution">
    <text evidence="4">The sequence shown here is derived from an EMBL/GenBank/DDBJ whole genome shotgun (WGS) entry which is preliminary data.</text>
</comment>
<gene>
    <name evidence="4" type="ORF">FQY83_16845</name>
</gene>